<keyword evidence="3 6" id="KW-0812">Transmembrane</keyword>
<dbReference type="Proteomes" id="UP000214365">
    <property type="component" value="Unassembled WGS sequence"/>
</dbReference>
<dbReference type="SMART" id="SM01021">
    <property type="entry name" value="Bac_rhodopsin"/>
    <property type="match status" value="1"/>
</dbReference>
<name>A0A225APG1_TALAT</name>
<accession>A0A225APG1</accession>
<evidence type="ECO:0008006" key="9">
    <source>
        <dbReference type="Google" id="ProtNLM"/>
    </source>
</evidence>
<dbReference type="PRINTS" id="PR00251">
    <property type="entry name" value="BACTRLOPSIN"/>
</dbReference>
<evidence type="ECO:0000256" key="2">
    <source>
        <dbReference type="ARBA" id="ARBA00008130"/>
    </source>
</evidence>
<gene>
    <name evidence="7" type="ORF">UA08_03706</name>
</gene>
<dbReference type="CDD" id="cd15239">
    <property type="entry name" value="7tm_YRO2_fungal-like"/>
    <property type="match status" value="1"/>
</dbReference>
<feature type="transmembrane region" description="Helical" evidence="6">
    <location>
        <begin position="190"/>
        <end position="211"/>
    </location>
</feature>
<comment type="caution">
    <text evidence="7">The sequence shown here is derived from an EMBL/GenBank/DDBJ whole genome shotgun (WGS) entry which is preliminary data.</text>
</comment>
<evidence type="ECO:0000256" key="3">
    <source>
        <dbReference type="ARBA" id="ARBA00022692"/>
    </source>
</evidence>
<feature type="transmembrane region" description="Helical" evidence="6">
    <location>
        <begin position="58"/>
        <end position="76"/>
    </location>
</feature>
<dbReference type="GO" id="GO:0005886">
    <property type="term" value="C:plasma membrane"/>
    <property type="evidence" value="ECO:0007669"/>
    <property type="project" value="TreeGrafter"/>
</dbReference>
<feature type="transmembrane region" description="Helical" evidence="6">
    <location>
        <begin position="223"/>
        <end position="244"/>
    </location>
</feature>
<dbReference type="EMBL" id="LFMY01000004">
    <property type="protein sequence ID" value="OKL61373.1"/>
    <property type="molecule type" value="Genomic_DNA"/>
</dbReference>
<comment type="similarity">
    <text evidence="2">Belongs to the archaeal/bacterial/fungal opsin family.</text>
</comment>
<evidence type="ECO:0000313" key="8">
    <source>
        <dbReference type="Proteomes" id="UP000214365"/>
    </source>
</evidence>
<keyword evidence="8" id="KW-1185">Reference proteome</keyword>
<reference evidence="7 8" key="1">
    <citation type="submission" date="2015-06" db="EMBL/GenBank/DDBJ databases">
        <title>Talaromyces atroroseus IBT 11181 draft genome.</title>
        <authorList>
            <person name="Rasmussen K.B."/>
            <person name="Rasmussen S."/>
            <person name="Petersen B."/>
            <person name="Sicheritz-Ponten T."/>
            <person name="Mortensen U.H."/>
            <person name="Thrane U."/>
        </authorList>
    </citation>
    <scope>NUCLEOTIDE SEQUENCE [LARGE SCALE GENOMIC DNA]</scope>
    <source>
        <strain evidence="7 8">IBT 11181</strain>
    </source>
</reference>
<evidence type="ECO:0000256" key="4">
    <source>
        <dbReference type="ARBA" id="ARBA00022989"/>
    </source>
</evidence>
<evidence type="ECO:0000256" key="5">
    <source>
        <dbReference type="ARBA" id="ARBA00023136"/>
    </source>
</evidence>
<dbReference type="PANTHER" id="PTHR28286:SF1">
    <property type="entry name" value="30 KDA HEAT SHOCK PROTEIN-RELATED"/>
    <property type="match status" value="1"/>
</dbReference>
<dbReference type="Gene3D" id="1.20.1070.10">
    <property type="entry name" value="Rhodopsin 7-helix transmembrane proteins"/>
    <property type="match status" value="1"/>
</dbReference>
<feature type="transmembrane region" description="Helical" evidence="6">
    <location>
        <begin position="105"/>
        <end position="123"/>
    </location>
</feature>
<dbReference type="PANTHER" id="PTHR28286">
    <property type="match status" value="1"/>
</dbReference>
<proteinExistence type="inferred from homology"/>
<dbReference type="Pfam" id="PF01036">
    <property type="entry name" value="Bac_rhodopsin"/>
    <property type="match status" value="1"/>
</dbReference>
<evidence type="ECO:0000256" key="1">
    <source>
        <dbReference type="ARBA" id="ARBA00004141"/>
    </source>
</evidence>
<evidence type="ECO:0000256" key="6">
    <source>
        <dbReference type="SAM" id="Phobius"/>
    </source>
</evidence>
<feature type="transmembrane region" description="Helical" evidence="6">
    <location>
        <begin position="156"/>
        <end position="174"/>
    </location>
</feature>
<comment type="subcellular location">
    <subcellularLocation>
        <location evidence="1">Membrane</location>
        <topology evidence="1">Multi-pass membrane protein</topology>
    </subcellularLocation>
</comment>
<keyword evidence="5 6" id="KW-0472">Membrane</keyword>
<dbReference type="InterPro" id="IPR043476">
    <property type="entry name" value="Yro2-like_7TM"/>
</dbReference>
<dbReference type="RefSeq" id="XP_020121494.1">
    <property type="nucleotide sequence ID" value="XM_020266036.1"/>
</dbReference>
<dbReference type="GO" id="GO:0005783">
    <property type="term" value="C:endoplasmic reticulum"/>
    <property type="evidence" value="ECO:0007669"/>
    <property type="project" value="TreeGrafter"/>
</dbReference>
<dbReference type="InterPro" id="IPR001425">
    <property type="entry name" value="Arc/bac/fun_rhodopsins"/>
</dbReference>
<dbReference type="SUPFAM" id="SSF81321">
    <property type="entry name" value="Family A G protein-coupled receptor-like"/>
    <property type="match status" value="1"/>
</dbReference>
<dbReference type="AlphaFoldDB" id="A0A225APG1"/>
<keyword evidence="4 6" id="KW-1133">Transmembrane helix</keyword>
<organism evidence="7 8">
    <name type="scientific">Talaromyces atroroseus</name>
    <dbReference type="NCBI Taxonomy" id="1441469"/>
    <lineage>
        <taxon>Eukaryota</taxon>
        <taxon>Fungi</taxon>
        <taxon>Dikarya</taxon>
        <taxon>Ascomycota</taxon>
        <taxon>Pezizomycotina</taxon>
        <taxon>Eurotiomycetes</taxon>
        <taxon>Eurotiomycetidae</taxon>
        <taxon>Eurotiales</taxon>
        <taxon>Trichocomaceae</taxon>
        <taxon>Talaromyces</taxon>
        <taxon>Talaromyces sect. Trachyspermi</taxon>
    </lineage>
</organism>
<dbReference type="OrthoDB" id="536545at2759"/>
<dbReference type="GeneID" id="31003461"/>
<feature type="transmembrane region" description="Helical" evidence="6">
    <location>
        <begin position="130"/>
        <end position="150"/>
    </location>
</feature>
<evidence type="ECO:0000313" key="7">
    <source>
        <dbReference type="EMBL" id="OKL61373.1"/>
    </source>
</evidence>
<sequence>MDIFSRGNDALTVNPAVGVTESLSQHGSDWLWAVTALYIVSFIGLLSVCFAVRESDRVFHYILTMALLVGSVTYFAQASDLGWTAIDQAEHLASGASRQIFFAKYINWAISFPSFALSLGLLSGVSWTTIICNIFLSWFWILTYLAAAYTITDYKWGFFAFGTFAWLILAMSTLNESRESASLLGINRDYVLLSGILNLLWILYPIAFALSDGSNLIGVTSSFIFFGVLDVLMGPVLSIIFVLMTRKWDFKKLNVAFSDHRGDRGDLLGLNKEPVPSTNVATSNA</sequence>
<protein>
    <recommendedName>
        <fullName evidence="9">Protein FDD123</fullName>
    </recommendedName>
</protein>
<feature type="transmembrane region" description="Helical" evidence="6">
    <location>
        <begin position="30"/>
        <end position="51"/>
    </location>
</feature>